<dbReference type="AlphaFoldDB" id="A0A7G9R3I7"/>
<sequence>MPLMARIRTIKPTFWGDDKVAKLTRDERLLFLGLVSMADDEGRFLASNAAVAGFVFPNDELSPARIGRWMKHLDAVGLIRVYDVGSVRYGVLPKFTTHQVINRKTKSVLPEPPPETLL</sequence>
<name>A0A7G9R3I7_9MICO</name>
<protein>
    <recommendedName>
        <fullName evidence="3">Helix-turn-helix domain-containing protein</fullName>
    </recommendedName>
</protein>
<keyword evidence="2" id="KW-1185">Reference proteome</keyword>
<dbReference type="Proteomes" id="UP000515976">
    <property type="component" value="Chromosome"/>
</dbReference>
<accession>A0A7G9R3I7</accession>
<dbReference type="KEGG" id="pei:H9L10_03640"/>
<evidence type="ECO:0008006" key="3">
    <source>
        <dbReference type="Google" id="ProtNLM"/>
    </source>
</evidence>
<evidence type="ECO:0000313" key="2">
    <source>
        <dbReference type="Proteomes" id="UP000515976"/>
    </source>
</evidence>
<organism evidence="1 2">
    <name type="scientific">Phycicoccus endophyticus</name>
    <dbReference type="NCBI Taxonomy" id="1690220"/>
    <lineage>
        <taxon>Bacteria</taxon>
        <taxon>Bacillati</taxon>
        <taxon>Actinomycetota</taxon>
        <taxon>Actinomycetes</taxon>
        <taxon>Micrococcales</taxon>
        <taxon>Intrasporangiaceae</taxon>
        <taxon>Phycicoccus</taxon>
    </lineage>
</organism>
<evidence type="ECO:0000313" key="1">
    <source>
        <dbReference type="EMBL" id="QNN50162.1"/>
    </source>
</evidence>
<dbReference type="RefSeq" id="WP_166102375.1">
    <property type="nucleotide sequence ID" value="NZ_BMMY01000002.1"/>
</dbReference>
<gene>
    <name evidence="1" type="ORF">H9L10_03640</name>
</gene>
<reference evidence="1 2" key="1">
    <citation type="submission" date="2020-08" db="EMBL/GenBank/DDBJ databases">
        <title>Genome sequence of Phycicoccus endophyticus JCM 31784T.</title>
        <authorList>
            <person name="Hyun D.-W."/>
            <person name="Bae J.-W."/>
        </authorList>
    </citation>
    <scope>NUCLEOTIDE SEQUENCE [LARGE SCALE GENOMIC DNA]</scope>
    <source>
        <strain evidence="1 2">JCM 31784</strain>
    </source>
</reference>
<proteinExistence type="predicted"/>
<dbReference type="EMBL" id="CP060712">
    <property type="protein sequence ID" value="QNN50162.1"/>
    <property type="molecule type" value="Genomic_DNA"/>
</dbReference>